<dbReference type="Proteomes" id="UP000887540">
    <property type="component" value="Unplaced"/>
</dbReference>
<dbReference type="Pfam" id="PF00561">
    <property type="entry name" value="Abhydrolase_1"/>
    <property type="match status" value="1"/>
</dbReference>
<reference evidence="3" key="1">
    <citation type="submission" date="2022-11" db="UniProtKB">
        <authorList>
            <consortium name="WormBaseParasite"/>
        </authorList>
    </citation>
    <scope>IDENTIFICATION</scope>
</reference>
<dbReference type="PANTHER" id="PTHR43329">
    <property type="entry name" value="EPOXIDE HYDROLASE"/>
    <property type="match status" value="1"/>
</dbReference>
<evidence type="ECO:0000313" key="3">
    <source>
        <dbReference type="WBParaSite" id="ACRNAN_Path_1222.g4751.t1"/>
    </source>
</evidence>
<dbReference type="SUPFAM" id="SSF53474">
    <property type="entry name" value="alpha/beta-Hydrolases"/>
    <property type="match status" value="1"/>
</dbReference>
<sequence>MQNYGNYFVTKHHPKPKVLDGWNHGFLKLSTGVELHYVESGQKSSPLMLCLHGFPEFWYTWRYQLRYFNKSYRVIAVDMRGYGDSSKPKGYQNYKLDIVVDDIIATIGALGI</sequence>
<organism evidence="2 3">
    <name type="scientific">Acrobeloides nanus</name>
    <dbReference type="NCBI Taxonomy" id="290746"/>
    <lineage>
        <taxon>Eukaryota</taxon>
        <taxon>Metazoa</taxon>
        <taxon>Ecdysozoa</taxon>
        <taxon>Nematoda</taxon>
        <taxon>Chromadorea</taxon>
        <taxon>Rhabditida</taxon>
        <taxon>Tylenchina</taxon>
        <taxon>Cephalobomorpha</taxon>
        <taxon>Cephaloboidea</taxon>
        <taxon>Cephalobidae</taxon>
        <taxon>Acrobeloides</taxon>
    </lineage>
</organism>
<dbReference type="AlphaFoldDB" id="A0A914BXG0"/>
<evidence type="ECO:0000259" key="1">
    <source>
        <dbReference type="Pfam" id="PF00561"/>
    </source>
</evidence>
<evidence type="ECO:0000313" key="2">
    <source>
        <dbReference type="Proteomes" id="UP000887540"/>
    </source>
</evidence>
<keyword evidence="2" id="KW-1185">Reference proteome</keyword>
<proteinExistence type="predicted"/>
<accession>A0A914BXG0</accession>
<feature type="domain" description="AB hydrolase-1" evidence="1">
    <location>
        <begin position="46"/>
        <end position="103"/>
    </location>
</feature>
<dbReference type="WBParaSite" id="ACRNAN_Path_1222.g4751.t1">
    <property type="protein sequence ID" value="ACRNAN_Path_1222.g4751.t1"/>
    <property type="gene ID" value="ACRNAN_Path_1222.g4751"/>
</dbReference>
<name>A0A914BXG0_9BILA</name>
<protein>
    <submittedName>
        <fullName evidence="3">AB hydrolase-1 domain-containing protein</fullName>
    </submittedName>
</protein>
<dbReference type="GO" id="GO:0004301">
    <property type="term" value="F:epoxide hydrolase activity"/>
    <property type="evidence" value="ECO:0007669"/>
    <property type="project" value="UniProtKB-ARBA"/>
</dbReference>
<dbReference type="InterPro" id="IPR029058">
    <property type="entry name" value="AB_hydrolase_fold"/>
</dbReference>
<dbReference type="Gene3D" id="3.40.50.1820">
    <property type="entry name" value="alpha/beta hydrolase"/>
    <property type="match status" value="1"/>
</dbReference>
<dbReference type="InterPro" id="IPR000073">
    <property type="entry name" value="AB_hydrolase_1"/>
</dbReference>